<dbReference type="OrthoDB" id="264363at2"/>
<keyword evidence="4" id="KW-1185">Reference proteome</keyword>
<evidence type="ECO:0000313" key="3">
    <source>
        <dbReference type="EMBL" id="TWH91304.1"/>
    </source>
</evidence>
<dbReference type="InterPro" id="IPR023214">
    <property type="entry name" value="HAD_sf"/>
</dbReference>
<dbReference type="InterPro" id="IPR006439">
    <property type="entry name" value="HAD-SF_hydro_IA"/>
</dbReference>
<dbReference type="PANTHER" id="PTHR43316">
    <property type="entry name" value="HYDROLASE, HALOACID DELAHOGENASE-RELATED"/>
    <property type="match status" value="1"/>
</dbReference>
<dbReference type="CDD" id="cd02588">
    <property type="entry name" value="HAD_L2-DEX"/>
    <property type="match status" value="1"/>
</dbReference>
<comment type="caution">
    <text evidence="3">The sequence shown here is derived from an EMBL/GenBank/DDBJ whole genome shotgun (WGS) entry which is preliminary data.</text>
</comment>
<dbReference type="Proteomes" id="UP000318667">
    <property type="component" value="Unassembled WGS sequence"/>
</dbReference>
<comment type="similarity">
    <text evidence="1">Belongs to the HAD-like hydrolase superfamily. S-2-haloalkanoic acid dehalogenase family.</text>
</comment>
<dbReference type="InterPro" id="IPR023198">
    <property type="entry name" value="PGP-like_dom2"/>
</dbReference>
<proteinExistence type="inferred from homology"/>
<dbReference type="NCBIfam" id="TIGR01428">
    <property type="entry name" value="HAD_type_II"/>
    <property type="match status" value="1"/>
</dbReference>
<name>A0A562K7U2_9BACI</name>
<dbReference type="SUPFAM" id="SSF56784">
    <property type="entry name" value="HAD-like"/>
    <property type="match status" value="1"/>
</dbReference>
<dbReference type="InterPro" id="IPR051540">
    <property type="entry name" value="S-2-haloacid_dehalogenase"/>
</dbReference>
<dbReference type="GeneID" id="65402034"/>
<protein>
    <submittedName>
        <fullName evidence="3">2-haloacid dehalogenase</fullName>
    </submittedName>
</protein>
<reference evidence="3 4" key="1">
    <citation type="journal article" date="2015" name="Stand. Genomic Sci.">
        <title>Genomic Encyclopedia of Bacterial and Archaeal Type Strains, Phase III: the genomes of soil and plant-associated and newly described type strains.</title>
        <authorList>
            <person name="Whitman W.B."/>
            <person name="Woyke T."/>
            <person name="Klenk H.P."/>
            <person name="Zhou Y."/>
            <person name="Lilburn T.G."/>
            <person name="Beck B.J."/>
            <person name="De Vos P."/>
            <person name="Vandamme P."/>
            <person name="Eisen J.A."/>
            <person name="Garrity G."/>
            <person name="Hugenholtz P."/>
            <person name="Kyrpides N.C."/>
        </authorList>
    </citation>
    <scope>NUCLEOTIDE SEQUENCE [LARGE SCALE GENOMIC DNA]</scope>
    <source>
        <strain evidence="3 4">CGMCC 1.10115</strain>
    </source>
</reference>
<dbReference type="SFLD" id="SFLDF00045">
    <property type="entry name" value="2-haloacid_dehalogenase"/>
    <property type="match status" value="1"/>
</dbReference>
<organism evidence="3 4">
    <name type="scientific">Cytobacillus oceanisediminis</name>
    <dbReference type="NCBI Taxonomy" id="665099"/>
    <lineage>
        <taxon>Bacteria</taxon>
        <taxon>Bacillati</taxon>
        <taxon>Bacillota</taxon>
        <taxon>Bacilli</taxon>
        <taxon>Bacillales</taxon>
        <taxon>Bacillaceae</taxon>
        <taxon>Cytobacillus</taxon>
    </lineage>
</organism>
<dbReference type="Pfam" id="PF00702">
    <property type="entry name" value="Hydrolase"/>
    <property type="match status" value="1"/>
</dbReference>
<dbReference type="SFLD" id="SFLDG01135">
    <property type="entry name" value="C1.5.6:_HAD__Beta-PGM__Phospha"/>
    <property type="match status" value="1"/>
</dbReference>
<dbReference type="Gene3D" id="3.40.50.1000">
    <property type="entry name" value="HAD superfamily/HAD-like"/>
    <property type="match status" value="1"/>
</dbReference>
<dbReference type="NCBIfam" id="TIGR01493">
    <property type="entry name" value="HAD-SF-IA-v2"/>
    <property type="match status" value="1"/>
</dbReference>
<evidence type="ECO:0000256" key="1">
    <source>
        <dbReference type="ARBA" id="ARBA00008106"/>
    </source>
</evidence>
<evidence type="ECO:0000256" key="2">
    <source>
        <dbReference type="ARBA" id="ARBA00022801"/>
    </source>
</evidence>
<dbReference type="SFLD" id="SFLDG01129">
    <property type="entry name" value="C1.5:_HAD__Beta-PGM__Phosphata"/>
    <property type="match status" value="1"/>
</dbReference>
<dbReference type="SFLD" id="SFLDS00003">
    <property type="entry name" value="Haloacid_Dehalogenase"/>
    <property type="match status" value="1"/>
</dbReference>
<dbReference type="GO" id="GO:0019120">
    <property type="term" value="F:hydrolase activity, acting on acid halide bonds, in C-halide compounds"/>
    <property type="evidence" value="ECO:0007669"/>
    <property type="project" value="InterPro"/>
</dbReference>
<accession>A0A562K7U2</accession>
<dbReference type="EMBL" id="VLKI01000001">
    <property type="protein sequence ID" value="TWH91304.1"/>
    <property type="molecule type" value="Genomic_DNA"/>
</dbReference>
<sequence length="220" mass="25312">MSVKAIFFDAYGTLFDVHSVSEKCEQFFPEKGMQISEIWRMKQLEYTWLRSLMDRYEDFWKVTEDSLLFALKALDLQASQEIRSALLNEYLRLKAFPEVPKALEMLSNRKMAILSNGTQEMLNPLVRNANLTEAFNEVISVDELKIYKPYMGVYELGTAKLSINKTDALFVTSNPWDASGAKTFGFQVCWINRNNKPFDELGVQPDLVVKNLEELANTLP</sequence>
<dbReference type="InterPro" id="IPR036412">
    <property type="entry name" value="HAD-like_sf"/>
</dbReference>
<dbReference type="PANTHER" id="PTHR43316:SF3">
    <property type="entry name" value="HALOACID DEHALOGENASE, TYPE II (AFU_ORTHOLOGUE AFUA_2G07750)-RELATED"/>
    <property type="match status" value="1"/>
</dbReference>
<dbReference type="Gene3D" id="1.10.150.240">
    <property type="entry name" value="Putative phosphatase, domain 2"/>
    <property type="match status" value="1"/>
</dbReference>
<dbReference type="PRINTS" id="PR00413">
    <property type="entry name" value="HADHALOGNASE"/>
</dbReference>
<dbReference type="AlphaFoldDB" id="A0A562K7U2"/>
<evidence type="ECO:0000313" key="4">
    <source>
        <dbReference type="Proteomes" id="UP000318667"/>
    </source>
</evidence>
<keyword evidence="2" id="KW-0378">Hydrolase</keyword>
<dbReference type="RefSeq" id="WP_144539951.1">
    <property type="nucleotide sequence ID" value="NZ_CBCSDC010000009.1"/>
</dbReference>
<dbReference type="InterPro" id="IPR006328">
    <property type="entry name" value="2-HAD"/>
</dbReference>
<gene>
    <name evidence="3" type="ORF">IQ19_00761</name>
</gene>